<reference evidence="1 2" key="1">
    <citation type="journal article" date="2021" name="ISME Commun">
        <title>Automated analysis of genomic sequences facilitates high-throughput and comprehensive description of bacteria.</title>
        <authorList>
            <person name="Hitch T.C.A."/>
        </authorList>
    </citation>
    <scope>NUCLEOTIDE SEQUENCE [LARGE SCALE GENOMIC DNA]</scope>
    <source>
        <strain evidence="1 2">Sanger_29</strain>
    </source>
</reference>
<gene>
    <name evidence="1" type="ORF">OCV47_08260</name>
</gene>
<organism evidence="1 2">
    <name type="scientific">Muricoprocola aceti</name>
    <dbReference type="NCBI Taxonomy" id="2981772"/>
    <lineage>
        <taxon>Bacteria</taxon>
        <taxon>Bacillati</taxon>
        <taxon>Bacillota</taxon>
        <taxon>Clostridia</taxon>
        <taxon>Lachnospirales</taxon>
        <taxon>Lachnospiraceae</taxon>
        <taxon>Muricoprocola</taxon>
    </lineage>
</organism>
<evidence type="ECO:0000313" key="2">
    <source>
        <dbReference type="Proteomes" id="UP001652338"/>
    </source>
</evidence>
<name>A0ABT2SLI3_9FIRM</name>
<keyword evidence="2" id="KW-1185">Reference proteome</keyword>
<dbReference type="RefSeq" id="WP_262654661.1">
    <property type="nucleotide sequence ID" value="NZ_JAOQKE010000008.1"/>
</dbReference>
<accession>A0ABT2SLI3</accession>
<dbReference type="EMBL" id="JAOQKE010000008">
    <property type="protein sequence ID" value="MCU6725341.1"/>
    <property type="molecule type" value="Genomic_DNA"/>
</dbReference>
<proteinExistence type="predicted"/>
<dbReference type="SUPFAM" id="SSF82171">
    <property type="entry name" value="DPP6 N-terminal domain-like"/>
    <property type="match status" value="1"/>
</dbReference>
<dbReference type="Proteomes" id="UP001652338">
    <property type="component" value="Unassembled WGS sequence"/>
</dbReference>
<evidence type="ECO:0008006" key="3">
    <source>
        <dbReference type="Google" id="ProtNLM"/>
    </source>
</evidence>
<evidence type="ECO:0000313" key="1">
    <source>
        <dbReference type="EMBL" id="MCU6725341.1"/>
    </source>
</evidence>
<protein>
    <recommendedName>
        <fullName evidence="3">Arylsulfotransferase (ASST)</fullName>
    </recommendedName>
</protein>
<sequence>MKKILIRIVVLFLIFIGSVAGFAYIMDDETTIQTEDMKKATLPLVYMRYQDTDMNPLHGYVEPMEALTIRDTLTPISTDRDVSLHIQTFGANVQDIYFEVLTIDGSKSLENTKVTDIQNDGEYITANFTLASKIRMNQEYALQIQLKSDGKDVYYYTRLVQQDSLHTKEYLDFVNMFSDNCLNKNADSLAVYLEPEYDVEQTNLSYMDIHTTPEQLEWGNLNPQIYYKSIPAIKELNETTATITQQYLISAADEEGNVELYTVNEYFRLRYADEVVMLLDFERTTDEVFDPDNGVITDSGIDLGITQNDISFASDSSHNYFAFEQSGELWSYDVQSGKMAQIFTFRQKGDSDYRDIYGEHDIRVLNVSPGGNVYFIVAGYMNRGRHEGESGVGLYHYDASSGTVEEKLFVDTNRSYDLLRRDVEELAYITEDQSSFYMLLDGNIYQINLATMEMTTLMEGLKLGCVEGSGTGKHFAYLKENEPYNSSTISMINLDTGEVKEITCAGSERIRMLGYLGESLVYGVADEADIDSSEEGTELFPMKQVNIVDENGEPQKEYAQTGYYVTGGEISDRLLTMTRVQKSGNDWVEAAEDHIIDNVAEDTGIGLTTQVTDRKKTEVVLLIGAGIISQTPKVIRSSMMVENGNKTVTIPYQEDTQEIYYVYAKGQLAGMYEHANTAIVKADELFGVVVNQSHQYIWERGNKATESTIPLSSIDPCILNGTMDEAALAQQLPDKMVLNLAGCNMDEILYFISEGNPVLADTTEGIRILNGYDQWGNISFYEPGADDTYLLSDEDSLALFEKSGNQFIGFLDKYQE</sequence>
<comment type="caution">
    <text evidence="1">The sequence shown here is derived from an EMBL/GenBank/DDBJ whole genome shotgun (WGS) entry which is preliminary data.</text>
</comment>